<dbReference type="Proteomes" id="UP000324800">
    <property type="component" value="Unassembled WGS sequence"/>
</dbReference>
<gene>
    <name evidence="2" type="ORF">EZS28_034671</name>
</gene>
<dbReference type="InterPro" id="IPR003615">
    <property type="entry name" value="HNH_nuc"/>
</dbReference>
<dbReference type="SUPFAM" id="SSF54060">
    <property type="entry name" value="His-Me finger endonucleases"/>
    <property type="match status" value="1"/>
</dbReference>
<dbReference type="EMBL" id="SNRW01015999">
    <property type="protein sequence ID" value="KAA6369802.1"/>
    <property type="molecule type" value="Genomic_DNA"/>
</dbReference>
<evidence type="ECO:0000313" key="3">
    <source>
        <dbReference type="Proteomes" id="UP000324800"/>
    </source>
</evidence>
<protein>
    <recommendedName>
        <fullName evidence="1">HNH nuclease domain-containing protein</fullName>
    </recommendedName>
</protein>
<reference evidence="2 3" key="1">
    <citation type="submission" date="2019-03" db="EMBL/GenBank/DDBJ databases">
        <title>Single cell metagenomics reveals metabolic interactions within the superorganism composed of flagellate Streblomastix strix and complex community of Bacteroidetes bacteria on its surface.</title>
        <authorList>
            <person name="Treitli S.C."/>
            <person name="Kolisko M."/>
            <person name="Husnik F."/>
            <person name="Keeling P."/>
            <person name="Hampl V."/>
        </authorList>
    </citation>
    <scope>NUCLEOTIDE SEQUENCE [LARGE SCALE GENOMIC DNA]</scope>
    <source>
        <strain evidence="2">ST1C</strain>
    </source>
</reference>
<dbReference type="Gene3D" id="3.90.75.20">
    <property type="match status" value="1"/>
</dbReference>
<evidence type="ECO:0000259" key="1">
    <source>
        <dbReference type="Pfam" id="PF13392"/>
    </source>
</evidence>
<dbReference type="Pfam" id="PF13392">
    <property type="entry name" value="HNH_3"/>
    <property type="match status" value="1"/>
</dbReference>
<sequence length="251" mass="28736">MEEINVFVPLVEDNDYEILTVEPYTIRRISNGFIPKISTETNGYQRIALNCKMHKLHRVLAIQFIPNPDNLPDIDHKNHIKTDNRLENLRWVSASDNMKNLSGHTEPFEYFDDLPVGSQRLDLYNGHDLEEDQAYDYKGIIIDFECTTLKFNNQLVAPIPTPPIENAIKQTNVLNEYKPQFTGATFTIPLNAVMFAQKVIGYPICWNGAIPIDCYIDVDGHVRINTMCQLVLPDDFCVQVCDSYALHNQSS</sequence>
<comment type="caution">
    <text evidence="2">The sequence shown here is derived from an EMBL/GenBank/DDBJ whole genome shotgun (WGS) entry which is preliminary data.</text>
</comment>
<feature type="domain" description="HNH nuclease" evidence="1">
    <location>
        <begin position="55"/>
        <end position="98"/>
    </location>
</feature>
<name>A0A5J4UIT9_9EUKA</name>
<organism evidence="2 3">
    <name type="scientific">Streblomastix strix</name>
    <dbReference type="NCBI Taxonomy" id="222440"/>
    <lineage>
        <taxon>Eukaryota</taxon>
        <taxon>Metamonada</taxon>
        <taxon>Preaxostyla</taxon>
        <taxon>Oxymonadida</taxon>
        <taxon>Streblomastigidae</taxon>
        <taxon>Streblomastix</taxon>
    </lineage>
</organism>
<accession>A0A5J4UIT9</accession>
<proteinExistence type="predicted"/>
<dbReference type="InterPro" id="IPR044925">
    <property type="entry name" value="His-Me_finger_sf"/>
</dbReference>
<dbReference type="AlphaFoldDB" id="A0A5J4UIT9"/>
<evidence type="ECO:0000313" key="2">
    <source>
        <dbReference type="EMBL" id="KAA6369802.1"/>
    </source>
</evidence>